<evidence type="ECO:0000256" key="3">
    <source>
        <dbReference type="ARBA" id="ARBA00022679"/>
    </source>
</evidence>
<evidence type="ECO:0000256" key="4">
    <source>
        <dbReference type="ARBA" id="ARBA00022691"/>
    </source>
</evidence>
<dbReference type="AlphaFoldDB" id="A0AAE3TDG8"/>
<name>A0AAE3TDG8_9BACT</name>
<dbReference type="InterPro" id="IPR029063">
    <property type="entry name" value="SAM-dependent_MTases_sf"/>
</dbReference>
<comment type="caution">
    <text evidence="8">The sequence shown here is derived from an EMBL/GenBank/DDBJ whole genome shotgun (WGS) entry which is preliminary data.</text>
</comment>
<dbReference type="Proteomes" id="UP001221302">
    <property type="component" value="Unassembled WGS sequence"/>
</dbReference>
<reference evidence="8" key="1">
    <citation type="submission" date="2023-03" db="EMBL/GenBank/DDBJ databases">
        <title>Stygiobacter electus gen. nov., sp. nov., facultatively anaerobic thermotolerant bacterium of the class Ignavibacteria from a well of Yessentuki mineral water deposit.</title>
        <authorList>
            <person name="Podosokorskaya O.A."/>
            <person name="Elcheninov A.G."/>
            <person name="Petrova N.F."/>
            <person name="Zavarzina D.G."/>
            <person name="Kublanov I.V."/>
            <person name="Merkel A.Y."/>
        </authorList>
    </citation>
    <scope>NUCLEOTIDE SEQUENCE</scope>
    <source>
        <strain evidence="8">09-Me</strain>
    </source>
</reference>
<gene>
    <name evidence="8" type="ORF">P0M35_10215</name>
</gene>
<evidence type="ECO:0000313" key="9">
    <source>
        <dbReference type="Proteomes" id="UP001221302"/>
    </source>
</evidence>
<dbReference type="PANTHER" id="PTHR33841:SF1">
    <property type="entry name" value="DNA METHYLTRANSFERASE A"/>
    <property type="match status" value="1"/>
</dbReference>
<dbReference type="EC" id="2.1.1.72" evidence="1"/>
<dbReference type="Pfam" id="PF07669">
    <property type="entry name" value="Eco57I"/>
    <property type="match status" value="1"/>
</dbReference>
<feature type="domain" description="Type II methyltransferase M.TaqI-like" evidence="7">
    <location>
        <begin position="605"/>
        <end position="836"/>
    </location>
</feature>
<sequence length="1107" mass="130859">MFHNKKQISEAIKSFDLKNLFIELGWDNYDKSLPVAIDEETFLLNAIVQKKGFVIFVCQPDKLGKIPTKDIRKKIDNKISKLHFEHLIIYVDKDKLKQVWQLVIRQSNKPLIVREYEYYSHQQPELLLQKLQGLFFEIEDEDKISIIDVAGKVQQQFNTNAERVTKRFYDEFKKHHSAFLKFIKGISEQVNKEWYASLMLNRLMFIYFIQKKGFLDNNPDYLRDKLKEVQKKKGKDKFYSFYRNFLLVLFHKGLGSPERNEELIKEIGKIPYLNGGLFDVHQLEKDNQNIEIPDEAFEKIFNFFDEYNWHLDTKMTASGKDINPDVIGYIFEKYINDRAEMGAYYTKEDITEYISKNTIIPFLFDRVREEVANAFKDDSSLWKMLKENPDRYIYDAVKYGVNLSEEEFNTDTNIDEPTHPLWKDLPDEIRAGFRPDIKDKIVAADERPHLWEIRKPWTKPAPSDIALPTEIYRELIERRKRYFEIRRKLVNGEIKEINDFITYNLNIRQFAQDAIQQYEGSDFINAFYKAITNITVLDPTCGSGAFLFAALNILEPLYYGCIQRMIGFTENDLSGKKFTNFRKILEEINKHPNEQYYIYKSIILNNLYGVDIMKEAVEIAKLRLFLKLVAEVEDFDHLEPLPDIDFNVRAGNTLIGYTNKKEIDELEGLFVTPKMKEKIFEECELVSKAFKRFKEIQVEGYNNKKEFTEAKKELNERLNKLKTELDKILHKQHYEGIEYNHWLETHKPFHWFAEFYEIINSGGFDVIIGNPPYVVIKKIAYILKVTDFKCSDLYGYIIRRCFQLLKKESMYGFIVMHNIAFSGNFSDVRKEIIKNSDRGWFSFFARIPSGLFSGDVRVRNCIFVIKRNNNQFKEFYSTRIHRWFSNAREVLFEKLNYSKFIFRDIIPMFSSDVLADFFENSKGKLLANFTQKQSRYKLYFKQNAYNWIAVSKYPAPCFDDKGKIIKQSKVSDISLNSEEAHLFSLLFLNGKVFFSKWLTYGDEFDVTKNDIFSVKVPIDSMNDTDKSTLLKLADIFSERIKDTVQYKLNAGKRVGTFNTSKLWYLTDVSDRIFLKYMCDNPGEVFEAIQDHIYQTVITTDEEENDEE</sequence>
<dbReference type="GO" id="GO:0032259">
    <property type="term" value="P:methylation"/>
    <property type="evidence" value="ECO:0007669"/>
    <property type="project" value="UniProtKB-KW"/>
</dbReference>
<dbReference type="SUPFAM" id="SSF53335">
    <property type="entry name" value="S-adenosyl-L-methionine-dependent methyltransferases"/>
    <property type="match status" value="1"/>
</dbReference>
<evidence type="ECO:0000259" key="7">
    <source>
        <dbReference type="Pfam" id="PF07669"/>
    </source>
</evidence>
<feature type="coiled-coil region" evidence="6">
    <location>
        <begin position="704"/>
        <end position="731"/>
    </location>
</feature>
<dbReference type="EMBL" id="JARGDL010000014">
    <property type="protein sequence ID" value="MDF1612526.1"/>
    <property type="molecule type" value="Genomic_DNA"/>
</dbReference>
<evidence type="ECO:0000256" key="1">
    <source>
        <dbReference type="ARBA" id="ARBA00011900"/>
    </source>
</evidence>
<keyword evidence="9" id="KW-1185">Reference proteome</keyword>
<evidence type="ECO:0000313" key="8">
    <source>
        <dbReference type="EMBL" id="MDF1612526.1"/>
    </source>
</evidence>
<organism evidence="8 9">
    <name type="scientific">Stygiobacter electus</name>
    <dbReference type="NCBI Taxonomy" id="3032292"/>
    <lineage>
        <taxon>Bacteria</taxon>
        <taxon>Pseudomonadati</taxon>
        <taxon>Ignavibacteriota</taxon>
        <taxon>Ignavibacteria</taxon>
        <taxon>Ignavibacteriales</taxon>
        <taxon>Melioribacteraceae</taxon>
        <taxon>Stygiobacter</taxon>
    </lineage>
</organism>
<dbReference type="Gene3D" id="3.40.50.150">
    <property type="entry name" value="Vaccinia Virus protein VP39"/>
    <property type="match status" value="1"/>
</dbReference>
<dbReference type="GO" id="GO:0006304">
    <property type="term" value="P:DNA modification"/>
    <property type="evidence" value="ECO:0007669"/>
    <property type="project" value="InterPro"/>
</dbReference>
<dbReference type="InterPro" id="IPR002052">
    <property type="entry name" value="DNA_methylase_N6_adenine_CS"/>
</dbReference>
<comment type="catalytic activity">
    <reaction evidence="5">
        <text>a 2'-deoxyadenosine in DNA + S-adenosyl-L-methionine = an N(6)-methyl-2'-deoxyadenosine in DNA + S-adenosyl-L-homocysteine + H(+)</text>
        <dbReference type="Rhea" id="RHEA:15197"/>
        <dbReference type="Rhea" id="RHEA-COMP:12418"/>
        <dbReference type="Rhea" id="RHEA-COMP:12419"/>
        <dbReference type="ChEBI" id="CHEBI:15378"/>
        <dbReference type="ChEBI" id="CHEBI:57856"/>
        <dbReference type="ChEBI" id="CHEBI:59789"/>
        <dbReference type="ChEBI" id="CHEBI:90615"/>
        <dbReference type="ChEBI" id="CHEBI:90616"/>
        <dbReference type="EC" id="2.1.1.72"/>
    </reaction>
</comment>
<keyword evidence="2 8" id="KW-0489">Methyltransferase</keyword>
<dbReference type="InterPro" id="IPR050953">
    <property type="entry name" value="N4_N6_ade-DNA_methylase"/>
</dbReference>
<keyword evidence="4" id="KW-0949">S-adenosyl-L-methionine</keyword>
<dbReference type="PANTHER" id="PTHR33841">
    <property type="entry name" value="DNA METHYLTRANSFERASE YEEA-RELATED"/>
    <property type="match status" value="1"/>
</dbReference>
<evidence type="ECO:0000256" key="2">
    <source>
        <dbReference type="ARBA" id="ARBA00022603"/>
    </source>
</evidence>
<dbReference type="RefSeq" id="WP_321536297.1">
    <property type="nucleotide sequence ID" value="NZ_JARGDL010000014.1"/>
</dbReference>
<dbReference type="GO" id="GO:0009007">
    <property type="term" value="F:site-specific DNA-methyltransferase (adenine-specific) activity"/>
    <property type="evidence" value="ECO:0007669"/>
    <property type="project" value="UniProtKB-EC"/>
</dbReference>
<dbReference type="GO" id="GO:0003676">
    <property type="term" value="F:nucleic acid binding"/>
    <property type="evidence" value="ECO:0007669"/>
    <property type="project" value="InterPro"/>
</dbReference>
<evidence type="ECO:0000256" key="6">
    <source>
        <dbReference type="SAM" id="Coils"/>
    </source>
</evidence>
<evidence type="ECO:0000256" key="5">
    <source>
        <dbReference type="ARBA" id="ARBA00047942"/>
    </source>
</evidence>
<protein>
    <recommendedName>
        <fullName evidence="1">site-specific DNA-methyltransferase (adenine-specific)</fullName>
        <ecNumber evidence="1">2.1.1.72</ecNumber>
    </recommendedName>
</protein>
<keyword evidence="6" id="KW-0175">Coiled coil</keyword>
<proteinExistence type="predicted"/>
<dbReference type="PROSITE" id="PS00092">
    <property type="entry name" value="N6_MTASE"/>
    <property type="match status" value="1"/>
</dbReference>
<keyword evidence="3" id="KW-0808">Transferase</keyword>
<dbReference type="InterPro" id="IPR011639">
    <property type="entry name" value="MethylTrfase_TaqI-like_dom"/>
</dbReference>
<accession>A0AAE3TDG8</accession>